<evidence type="ECO:0000313" key="9">
    <source>
        <dbReference type="EMBL" id="ATB50391.1"/>
    </source>
</evidence>
<accession>A0A250K463</accession>
<evidence type="ECO:0000256" key="3">
    <source>
        <dbReference type="ARBA" id="ARBA00022651"/>
    </source>
</evidence>
<keyword evidence="5" id="KW-0378">Hydrolase</keyword>
<dbReference type="InterPro" id="IPR000801">
    <property type="entry name" value="Esterase-like"/>
</dbReference>
<evidence type="ECO:0000256" key="2">
    <source>
        <dbReference type="ARBA" id="ARBA00022525"/>
    </source>
</evidence>
<proteinExistence type="predicted"/>
<dbReference type="Proteomes" id="UP000217343">
    <property type="component" value="Chromosome"/>
</dbReference>
<gene>
    <name evidence="9" type="ORF">MYMAC_006047</name>
</gene>
<dbReference type="PROSITE" id="PS51257">
    <property type="entry name" value="PROKAR_LIPOPROTEIN"/>
    <property type="match status" value="1"/>
</dbReference>
<keyword evidence="4" id="KW-0732">Signal</keyword>
<keyword evidence="2" id="KW-0964">Secreted</keyword>
<keyword evidence="10" id="KW-1185">Reference proteome</keyword>
<keyword evidence="6" id="KW-0119">Carbohydrate metabolism</keyword>
<dbReference type="Pfam" id="PF00756">
    <property type="entry name" value="Esterase"/>
    <property type="match status" value="1"/>
</dbReference>
<organism evidence="9 10">
    <name type="scientific">Corallococcus macrosporus DSM 14697</name>
    <dbReference type="NCBI Taxonomy" id="1189310"/>
    <lineage>
        <taxon>Bacteria</taxon>
        <taxon>Pseudomonadati</taxon>
        <taxon>Myxococcota</taxon>
        <taxon>Myxococcia</taxon>
        <taxon>Myxococcales</taxon>
        <taxon>Cystobacterineae</taxon>
        <taxon>Myxococcaceae</taxon>
        <taxon>Corallococcus</taxon>
    </lineage>
</organism>
<evidence type="ECO:0000256" key="4">
    <source>
        <dbReference type="ARBA" id="ARBA00022729"/>
    </source>
</evidence>
<dbReference type="InterPro" id="IPR043595">
    <property type="entry name" value="FaeB/C/D"/>
</dbReference>
<evidence type="ECO:0000256" key="5">
    <source>
        <dbReference type="ARBA" id="ARBA00022801"/>
    </source>
</evidence>
<keyword evidence="3" id="KW-0858">Xylan degradation</keyword>
<evidence type="ECO:0000256" key="7">
    <source>
        <dbReference type="ARBA" id="ARBA00023326"/>
    </source>
</evidence>
<feature type="compositionally biased region" description="Low complexity" evidence="8">
    <location>
        <begin position="37"/>
        <end position="48"/>
    </location>
</feature>
<dbReference type="InterPro" id="IPR029058">
    <property type="entry name" value="AB_hydrolase_fold"/>
</dbReference>
<dbReference type="GO" id="GO:0045493">
    <property type="term" value="P:xylan catabolic process"/>
    <property type="evidence" value="ECO:0007669"/>
    <property type="project" value="UniProtKB-KW"/>
</dbReference>
<feature type="region of interest" description="Disordered" evidence="8">
    <location>
        <begin position="20"/>
        <end position="49"/>
    </location>
</feature>
<keyword evidence="7" id="KW-0624">Polysaccharide degradation</keyword>
<dbReference type="PANTHER" id="PTHR38050">
    <property type="match status" value="1"/>
</dbReference>
<dbReference type="EMBL" id="CP022203">
    <property type="protein sequence ID" value="ATB50391.1"/>
    <property type="molecule type" value="Genomic_DNA"/>
</dbReference>
<evidence type="ECO:0000256" key="6">
    <source>
        <dbReference type="ARBA" id="ARBA00023277"/>
    </source>
</evidence>
<dbReference type="PANTHER" id="PTHR38050:SF2">
    <property type="entry name" value="FERULOYL ESTERASE C-RELATED"/>
    <property type="match status" value="1"/>
</dbReference>
<evidence type="ECO:0000313" key="10">
    <source>
        <dbReference type="Proteomes" id="UP000217343"/>
    </source>
</evidence>
<dbReference type="KEGG" id="mmas:MYMAC_006047"/>
<reference evidence="9 10" key="1">
    <citation type="submission" date="2017-06" db="EMBL/GenBank/DDBJ databases">
        <title>Sequencing and comparative analysis of myxobacterial genomes.</title>
        <authorList>
            <person name="Rupp O."/>
            <person name="Goesmann A."/>
            <person name="Sogaard-Andersen L."/>
        </authorList>
    </citation>
    <scope>NUCLEOTIDE SEQUENCE [LARGE SCALE GENOMIC DNA]</scope>
    <source>
        <strain evidence="9 10">DSM 14697</strain>
    </source>
</reference>
<dbReference type="GO" id="GO:0005576">
    <property type="term" value="C:extracellular region"/>
    <property type="evidence" value="ECO:0007669"/>
    <property type="project" value="UniProtKB-SubCell"/>
</dbReference>
<protein>
    <submittedName>
        <fullName evidence="9">Poly(3-hydroxybutyrate) depolymerase</fullName>
    </submittedName>
</protein>
<name>A0A250K463_9BACT</name>
<sequence length="341" mass="36020">MRSRSPRLALGVLLAGVAACSSSDTSRRPTQEDAGSVPPTGEEPTVPERTACTGLTVGPGTYDWTVAHQGRTRHYRVHVPPGYDATRPTAAVVAFHGFGSNEREMEGLMGLSRLADTEGFLAVYPRGLSASEINDNGTDGTSRGWNGGACCGPAWTAKVDDVGFVDALLTDLDSRVCVDTRRTFATGFSNGGFFSYQLACQRASRFAAIAPVAGTEGASPCNPSRPVPVLHLHGTADPVIRYQGGSNLGPFGGTYPSAEESVRRWAERNGCTGPTVETYQQGDSTCTAATGCSPESATASLCTVQGGQHTWPGFTDFNHGGTPHLDATLEAWKFFQTRPRP</sequence>
<comment type="subcellular location">
    <subcellularLocation>
        <location evidence="1">Secreted</location>
    </subcellularLocation>
</comment>
<dbReference type="AlphaFoldDB" id="A0A250K463"/>
<dbReference type="SUPFAM" id="SSF53474">
    <property type="entry name" value="alpha/beta-Hydrolases"/>
    <property type="match status" value="1"/>
</dbReference>
<dbReference type="Gene3D" id="3.40.50.1820">
    <property type="entry name" value="alpha/beta hydrolase"/>
    <property type="match status" value="1"/>
</dbReference>
<dbReference type="GO" id="GO:0030600">
    <property type="term" value="F:feruloyl esterase activity"/>
    <property type="evidence" value="ECO:0007669"/>
    <property type="project" value="InterPro"/>
</dbReference>
<dbReference type="OrthoDB" id="9767239at2"/>
<evidence type="ECO:0000256" key="8">
    <source>
        <dbReference type="SAM" id="MobiDB-lite"/>
    </source>
</evidence>
<evidence type="ECO:0000256" key="1">
    <source>
        <dbReference type="ARBA" id="ARBA00004613"/>
    </source>
</evidence>